<dbReference type="EMBL" id="JBBMFC010000005">
    <property type="protein sequence ID" value="MEQ2577927.1"/>
    <property type="molecule type" value="Genomic_DNA"/>
</dbReference>
<gene>
    <name evidence="1" type="ORF">WMO62_03595</name>
</gene>
<evidence type="ECO:0000313" key="2">
    <source>
        <dbReference type="Proteomes" id="UP001470288"/>
    </source>
</evidence>
<name>A0ABV1HYB3_9FIRM</name>
<evidence type="ECO:0000313" key="1">
    <source>
        <dbReference type="EMBL" id="MEQ2577927.1"/>
    </source>
</evidence>
<dbReference type="Proteomes" id="UP001470288">
    <property type="component" value="Unassembled WGS sequence"/>
</dbReference>
<organism evidence="1 2">
    <name type="scientific">Hominiventricola aquisgranensis</name>
    <dbReference type="NCBI Taxonomy" id="3133164"/>
    <lineage>
        <taxon>Bacteria</taxon>
        <taxon>Bacillati</taxon>
        <taxon>Bacillota</taxon>
        <taxon>Clostridia</taxon>
        <taxon>Lachnospirales</taxon>
        <taxon>Lachnospiraceae</taxon>
        <taxon>Hominiventricola</taxon>
    </lineage>
</organism>
<proteinExistence type="predicted"/>
<keyword evidence="2" id="KW-1185">Reference proteome</keyword>
<comment type="caution">
    <text evidence="1">The sequence shown here is derived from an EMBL/GenBank/DDBJ whole genome shotgun (WGS) entry which is preliminary data.</text>
</comment>
<accession>A0ABV1HYB3</accession>
<dbReference type="RefSeq" id="WP_349143833.1">
    <property type="nucleotide sequence ID" value="NZ_JBBMFC010000005.1"/>
</dbReference>
<protein>
    <submittedName>
        <fullName evidence="1">Uncharacterized protein</fullName>
    </submittedName>
</protein>
<sequence length="91" mass="10478">MKEVLQLLSVMTDDHRFEDIYNEELKNDKGGLKTMCDVLDRIEEKGIKTGEVTMAYVALKLVNAGRGNDLERAVRDDDFRNKLIEEFGEKI</sequence>
<reference evidence="1 2" key="1">
    <citation type="submission" date="2024-03" db="EMBL/GenBank/DDBJ databases">
        <title>Human intestinal bacterial collection.</title>
        <authorList>
            <person name="Pauvert C."/>
            <person name="Hitch T.C.A."/>
            <person name="Clavel T."/>
        </authorList>
    </citation>
    <scope>NUCLEOTIDE SEQUENCE [LARGE SCALE GENOMIC DNA]</scope>
    <source>
        <strain evidence="1 2">CLA-AA-H78B</strain>
    </source>
</reference>